<reference evidence="1" key="1">
    <citation type="submission" date="2021-05" db="EMBL/GenBank/DDBJ databases">
        <authorList>
            <person name="Pietrasiak N."/>
            <person name="Ward R."/>
            <person name="Stajich J.E."/>
            <person name="Kurbessoian T."/>
        </authorList>
    </citation>
    <scope>NUCLEOTIDE SEQUENCE</scope>
    <source>
        <strain evidence="1">CPER-KK1</strain>
    </source>
</reference>
<dbReference type="EMBL" id="JAHHIF010000016">
    <property type="protein sequence ID" value="MBW4545581.1"/>
    <property type="molecule type" value="Genomic_DNA"/>
</dbReference>
<sequence>MPYSIQGLACLSILPFFEDLQVIPKKEGTLFPLRTTQSLSEDMLHKRYRHMRKITGVTQLIVKA</sequence>
<reference evidence="1" key="2">
    <citation type="journal article" date="2022" name="Microbiol. Resour. Announc.">
        <title>Metagenome Sequencing to Explore Phylogenomics of Terrestrial Cyanobacteria.</title>
        <authorList>
            <person name="Ward R.D."/>
            <person name="Stajich J.E."/>
            <person name="Johansen J.R."/>
            <person name="Huntemann M."/>
            <person name="Clum A."/>
            <person name="Foster B."/>
            <person name="Foster B."/>
            <person name="Roux S."/>
            <person name="Palaniappan K."/>
            <person name="Varghese N."/>
            <person name="Mukherjee S."/>
            <person name="Reddy T.B.K."/>
            <person name="Daum C."/>
            <person name="Copeland A."/>
            <person name="Chen I.A."/>
            <person name="Ivanova N.N."/>
            <person name="Kyrpides N.C."/>
            <person name="Shapiro N."/>
            <person name="Eloe-Fadrosh E.A."/>
            <person name="Pietrasiak N."/>
        </authorList>
    </citation>
    <scope>NUCLEOTIDE SEQUENCE</scope>
    <source>
        <strain evidence="1">CPER-KK1</strain>
    </source>
</reference>
<protein>
    <submittedName>
        <fullName evidence="1">Uncharacterized protein</fullName>
    </submittedName>
</protein>
<evidence type="ECO:0000313" key="2">
    <source>
        <dbReference type="Proteomes" id="UP000753908"/>
    </source>
</evidence>
<evidence type="ECO:0000313" key="1">
    <source>
        <dbReference type="EMBL" id="MBW4545581.1"/>
    </source>
</evidence>
<accession>A0A951UBE6</accession>
<gene>
    <name evidence="1" type="ORF">KME25_14205</name>
</gene>
<proteinExistence type="predicted"/>
<dbReference type="AlphaFoldDB" id="A0A951UBE6"/>
<name>A0A951UBE6_9CYAN</name>
<dbReference type="Proteomes" id="UP000753908">
    <property type="component" value="Unassembled WGS sequence"/>
</dbReference>
<organism evidence="1 2">
    <name type="scientific">Symplocastrum torsivum CPER-KK1</name>
    <dbReference type="NCBI Taxonomy" id="450513"/>
    <lineage>
        <taxon>Bacteria</taxon>
        <taxon>Bacillati</taxon>
        <taxon>Cyanobacteriota</taxon>
        <taxon>Cyanophyceae</taxon>
        <taxon>Oscillatoriophycideae</taxon>
        <taxon>Oscillatoriales</taxon>
        <taxon>Microcoleaceae</taxon>
        <taxon>Symplocastrum</taxon>
    </lineage>
</organism>
<comment type="caution">
    <text evidence="1">The sequence shown here is derived from an EMBL/GenBank/DDBJ whole genome shotgun (WGS) entry which is preliminary data.</text>
</comment>